<dbReference type="Proteomes" id="UP000011021">
    <property type="component" value="Unassembled WGS sequence"/>
</dbReference>
<feature type="region of interest" description="Disordered" evidence="1">
    <location>
        <begin position="20"/>
        <end position="41"/>
    </location>
</feature>
<dbReference type="GO" id="GO:0032259">
    <property type="term" value="P:methylation"/>
    <property type="evidence" value="ECO:0007669"/>
    <property type="project" value="UniProtKB-KW"/>
</dbReference>
<feature type="domain" description="Methyltransferase type 11" evidence="2">
    <location>
        <begin position="107"/>
        <end position="161"/>
    </location>
</feature>
<comment type="caution">
    <text evidence="3">The sequence shown here is derived from an EMBL/GenBank/DDBJ whole genome shotgun (WGS) entry which is preliminary data.</text>
</comment>
<sequence length="321" mass="35677">MRVPQDLVFPLASGEWKRMDNRAGATSPTPNTPDHKGNPDAWTEWLATPPGRYLLQWEGRQLACAVGNVFGYYAVQLGMPALDALADNRMPHRIRVLQGTRPVAEGEWQPDLRVADYGELPFASQSVDLVVMPHRLEDCTDPHQLLREVDRVLRPEGRLVVLGINPWSLWGLRQALPGWLGGGFLPHAGALIGAPHVRDWIRLLSFEPDDTVYGGYAWPFLRQEWLARSQRFLERAGDRWWPVCGAVYLVSAVKRVRGMRLVGPAWRGVPARHGAAVAMGGRGSSCREPASMSAEDKRSRLRRAGHSARTQGAGPRDGNPL</sequence>
<organism evidence="3 4">
    <name type="scientific">Lautropia mirabilis ATCC 51599</name>
    <dbReference type="NCBI Taxonomy" id="887898"/>
    <lineage>
        <taxon>Bacteria</taxon>
        <taxon>Pseudomonadati</taxon>
        <taxon>Pseudomonadota</taxon>
        <taxon>Betaproteobacteria</taxon>
        <taxon>Burkholderiales</taxon>
        <taxon>Burkholderiaceae</taxon>
        <taxon>Lautropia</taxon>
    </lineage>
</organism>
<evidence type="ECO:0000313" key="3">
    <source>
        <dbReference type="EMBL" id="EFV95171.1"/>
    </source>
</evidence>
<dbReference type="eggNOG" id="COG2226">
    <property type="taxonomic scope" value="Bacteria"/>
</dbReference>
<protein>
    <submittedName>
        <fullName evidence="3">Methyltransferase domain protein</fullName>
    </submittedName>
</protein>
<dbReference type="STRING" id="887898.HMPREF0551_1129"/>
<dbReference type="AlphaFoldDB" id="E7RWR7"/>
<gene>
    <name evidence="3" type="ORF">HMPREF0551_1129</name>
</gene>
<accession>E7RWR7</accession>
<dbReference type="SUPFAM" id="SSF53335">
    <property type="entry name" value="S-adenosyl-L-methionine-dependent methyltransferases"/>
    <property type="match status" value="1"/>
</dbReference>
<feature type="region of interest" description="Disordered" evidence="1">
    <location>
        <begin position="279"/>
        <end position="321"/>
    </location>
</feature>
<evidence type="ECO:0000256" key="1">
    <source>
        <dbReference type="SAM" id="MobiDB-lite"/>
    </source>
</evidence>
<keyword evidence="3" id="KW-0489">Methyltransferase</keyword>
<dbReference type="GO" id="GO:0008757">
    <property type="term" value="F:S-adenosylmethionine-dependent methyltransferase activity"/>
    <property type="evidence" value="ECO:0007669"/>
    <property type="project" value="InterPro"/>
</dbReference>
<dbReference type="Gene3D" id="3.40.50.150">
    <property type="entry name" value="Vaccinia Virus protein VP39"/>
    <property type="match status" value="1"/>
</dbReference>
<dbReference type="InterPro" id="IPR013216">
    <property type="entry name" value="Methyltransf_11"/>
</dbReference>
<evidence type="ECO:0000259" key="2">
    <source>
        <dbReference type="Pfam" id="PF08241"/>
    </source>
</evidence>
<proteinExistence type="predicted"/>
<keyword evidence="4" id="KW-1185">Reference proteome</keyword>
<dbReference type="HOGENOM" id="CLU_075049_0_0_4"/>
<evidence type="ECO:0000313" key="4">
    <source>
        <dbReference type="Proteomes" id="UP000011021"/>
    </source>
</evidence>
<dbReference type="EMBL" id="AEQP01000004">
    <property type="protein sequence ID" value="EFV95171.1"/>
    <property type="molecule type" value="Genomic_DNA"/>
</dbReference>
<name>E7RWR7_9BURK</name>
<dbReference type="Pfam" id="PF08241">
    <property type="entry name" value="Methyltransf_11"/>
    <property type="match status" value="1"/>
</dbReference>
<keyword evidence="3" id="KW-0808">Transferase</keyword>
<reference evidence="3 4" key="1">
    <citation type="submission" date="2010-12" db="EMBL/GenBank/DDBJ databases">
        <authorList>
            <person name="Muzny D."/>
            <person name="Qin X."/>
            <person name="Deng J."/>
            <person name="Jiang H."/>
            <person name="Liu Y."/>
            <person name="Qu J."/>
            <person name="Song X.-Z."/>
            <person name="Zhang L."/>
            <person name="Thornton R."/>
            <person name="Coyle M."/>
            <person name="Francisco L."/>
            <person name="Jackson L."/>
            <person name="Javaid M."/>
            <person name="Korchina V."/>
            <person name="Kovar C."/>
            <person name="Mata R."/>
            <person name="Mathew T."/>
            <person name="Ngo R."/>
            <person name="Nguyen L."/>
            <person name="Nguyen N."/>
            <person name="Okwuonu G."/>
            <person name="Ongeri F."/>
            <person name="Pham C."/>
            <person name="Simmons D."/>
            <person name="Wilczek-Boney K."/>
            <person name="Hale W."/>
            <person name="Jakkamsetti A."/>
            <person name="Pham P."/>
            <person name="Ruth R."/>
            <person name="San Lucas F."/>
            <person name="Warren J."/>
            <person name="Zhang J."/>
            <person name="Zhao Z."/>
            <person name="Zhou C."/>
            <person name="Zhu D."/>
            <person name="Lee S."/>
            <person name="Bess C."/>
            <person name="Blankenburg K."/>
            <person name="Forbes L."/>
            <person name="Fu Q."/>
            <person name="Gubbala S."/>
            <person name="Hirani K."/>
            <person name="Jayaseelan J.C."/>
            <person name="Lara F."/>
            <person name="Munidasa M."/>
            <person name="Palculict T."/>
            <person name="Patil S."/>
            <person name="Pu L.-L."/>
            <person name="Saada N."/>
            <person name="Tang L."/>
            <person name="Weissenberger G."/>
            <person name="Zhu Y."/>
            <person name="Hemphill L."/>
            <person name="Shang Y."/>
            <person name="Youmans B."/>
            <person name="Ayvaz T."/>
            <person name="Ross M."/>
            <person name="Santibanez J."/>
            <person name="Aqrawi P."/>
            <person name="Gross S."/>
            <person name="Joshi V."/>
            <person name="Fowler G."/>
            <person name="Nazareth L."/>
            <person name="Reid J."/>
            <person name="Worley K."/>
            <person name="Petrosino J."/>
            <person name="Highlander S."/>
            <person name="Gibbs R."/>
        </authorList>
    </citation>
    <scope>NUCLEOTIDE SEQUENCE [LARGE SCALE GENOMIC DNA]</scope>
    <source>
        <strain evidence="3 4">ATCC 51599</strain>
    </source>
</reference>
<dbReference type="InterPro" id="IPR029063">
    <property type="entry name" value="SAM-dependent_MTases_sf"/>
</dbReference>